<reference evidence="4 5" key="1">
    <citation type="submission" date="2018-03" db="EMBL/GenBank/DDBJ databases">
        <title>Draft Genome Sequences of the Obligatory Marine Myxobacteria Enhygromyxa salina SWB007.</title>
        <authorList>
            <person name="Poehlein A."/>
            <person name="Moghaddam J.A."/>
            <person name="Harms H."/>
            <person name="Alanjari M."/>
            <person name="Koenig G.M."/>
            <person name="Daniel R."/>
            <person name="Schaeberle T.F."/>
        </authorList>
    </citation>
    <scope>NUCLEOTIDE SEQUENCE [LARGE SCALE GENOMIC DNA]</scope>
    <source>
        <strain evidence="4 5">SWB007</strain>
    </source>
</reference>
<dbReference type="PANTHER" id="PTHR37423:SF2">
    <property type="entry name" value="MEMBRANE-BOUND LYTIC MUREIN TRANSGLYCOSYLASE C"/>
    <property type="match status" value="1"/>
</dbReference>
<feature type="compositionally biased region" description="Low complexity" evidence="2">
    <location>
        <begin position="256"/>
        <end position="265"/>
    </location>
</feature>
<protein>
    <submittedName>
        <fullName evidence="4">Lytic murein transglycosylase</fullName>
    </submittedName>
</protein>
<evidence type="ECO:0000256" key="2">
    <source>
        <dbReference type="SAM" id="MobiDB-lite"/>
    </source>
</evidence>
<evidence type="ECO:0000313" key="5">
    <source>
        <dbReference type="Proteomes" id="UP000238823"/>
    </source>
</evidence>
<proteinExistence type="inferred from homology"/>
<dbReference type="InterPro" id="IPR008258">
    <property type="entry name" value="Transglycosylase_SLT_dom_1"/>
</dbReference>
<evidence type="ECO:0000259" key="3">
    <source>
        <dbReference type="Pfam" id="PF01464"/>
    </source>
</evidence>
<dbReference type="PROSITE" id="PS51257">
    <property type="entry name" value="PROKAR_LIPOPROTEIN"/>
    <property type="match status" value="1"/>
</dbReference>
<dbReference type="AlphaFoldDB" id="A0A2S9YUT7"/>
<evidence type="ECO:0000256" key="1">
    <source>
        <dbReference type="ARBA" id="ARBA00007734"/>
    </source>
</evidence>
<dbReference type="CDD" id="cd16896">
    <property type="entry name" value="LT_Slt70-like"/>
    <property type="match status" value="1"/>
</dbReference>
<dbReference type="Pfam" id="PF01464">
    <property type="entry name" value="SLT"/>
    <property type="match status" value="1"/>
</dbReference>
<dbReference type="SUPFAM" id="SSF53955">
    <property type="entry name" value="Lysozyme-like"/>
    <property type="match status" value="1"/>
</dbReference>
<dbReference type="Proteomes" id="UP000238823">
    <property type="component" value="Unassembled WGS sequence"/>
</dbReference>
<name>A0A2S9YUT7_9BACT</name>
<sequence length="282" mass="29364">MRRDDGGTWCPPPRRWWLGLGVLTMAMACVAGTRTRGPTGQTASLVDGAAGLEQGVDASVTGPPSVGANSGSVDAAPVATPLIELDADTLAAASKPKPKVALPFDAEQLERIYAVQDIVAAASAAHGVDPALINALIWVESKFDRRARGPAGAQGLMQLMPKTAGAMAERLGRRRDSYNPDFNIHAGTLLLSRLLDRFEGDVTLALAGYNRGGGTVSKWVAAGEPLPAGAQGFADRVLEARGWFERLPSSPKRRPAATPKPAATPSSGPISRLDTSALSLAL</sequence>
<dbReference type="Gene3D" id="1.10.530.10">
    <property type="match status" value="1"/>
</dbReference>
<feature type="domain" description="Transglycosylase SLT" evidence="3">
    <location>
        <begin position="119"/>
        <end position="221"/>
    </location>
</feature>
<evidence type="ECO:0000313" key="4">
    <source>
        <dbReference type="EMBL" id="PRQ08867.1"/>
    </source>
</evidence>
<dbReference type="EMBL" id="PVNL01000035">
    <property type="protein sequence ID" value="PRQ08867.1"/>
    <property type="molecule type" value="Genomic_DNA"/>
</dbReference>
<dbReference type="InterPro" id="IPR023346">
    <property type="entry name" value="Lysozyme-like_dom_sf"/>
</dbReference>
<feature type="compositionally biased region" description="Polar residues" evidence="2">
    <location>
        <begin position="266"/>
        <end position="282"/>
    </location>
</feature>
<dbReference type="PANTHER" id="PTHR37423">
    <property type="entry name" value="SOLUBLE LYTIC MUREIN TRANSGLYCOSYLASE-RELATED"/>
    <property type="match status" value="1"/>
</dbReference>
<feature type="region of interest" description="Disordered" evidence="2">
    <location>
        <begin position="248"/>
        <end position="282"/>
    </location>
</feature>
<comment type="caution">
    <text evidence="4">The sequence shown here is derived from an EMBL/GenBank/DDBJ whole genome shotgun (WGS) entry which is preliminary data.</text>
</comment>
<gene>
    <name evidence="4" type="ORF">ENSA7_15010</name>
</gene>
<organism evidence="4 5">
    <name type="scientific">Enhygromyxa salina</name>
    <dbReference type="NCBI Taxonomy" id="215803"/>
    <lineage>
        <taxon>Bacteria</taxon>
        <taxon>Pseudomonadati</taxon>
        <taxon>Myxococcota</taxon>
        <taxon>Polyangia</taxon>
        <taxon>Nannocystales</taxon>
        <taxon>Nannocystaceae</taxon>
        <taxon>Enhygromyxa</taxon>
    </lineage>
</organism>
<accession>A0A2S9YUT7</accession>
<comment type="similarity">
    <text evidence="1">Belongs to the transglycosylase Slt family.</text>
</comment>